<feature type="compositionally biased region" description="Basic and acidic residues" evidence="1">
    <location>
        <begin position="166"/>
        <end position="177"/>
    </location>
</feature>
<organism evidence="2 3">
    <name type="scientific">Marinobacter daqiaonensis</name>
    <dbReference type="NCBI Taxonomy" id="650891"/>
    <lineage>
        <taxon>Bacteria</taxon>
        <taxon>Pseudomonadati</taxon>
        <taxon>Pseudomonadota</taxon>
        <taxon>Gammaproteobacteria</taxon>
        <taxon>Pseudomonadales</taxon>
        <taxon>Marinobacteraceae</taxon>
        <taxon>Marinobacter</taxon>
    </lineage>
</organism>
<dbReference type="RefSeq" id="WP_092008794.1">
    <property type="nucleotide sequence ID" value="NZ_FOYW01000001.1"/>
</dbReference>
<evidence type="ECO:0000313" key="3">
    <source>
        <dbReference type="Proteomes" id="UP000198644"/>
    </source>
</evidence>
<proteinExistence type="predicted"/>
<feature type="compositionally biased region" description="Basic and acidic residues" evidence="1">
    <location>
        <begin position="117"/>
        <end position="130"/>
    </location>
</feature>
<dbReference type="AlphaFoldDB" id="A0A1I6GXX0"/>
<keyword evidence="3" id="KW-1185">Reference proteome</keyword>
<dbReference type="Proteomes" id="UP000198644">
    <property type="component" value="Unassembled WGS sequence"/>
</dbReference>
<evidence type="ECO:0000313" key="2">
    <source>
        <dbReference type="EMBL" id="SFR47075.1"/>
    </source>
</evidence>
<dbReference type="EMBL" id="FOYW01000001">
    <property type="protein sequence ID" value="SFR47075.1"/>
    <property type="molecule type" value="Genomic_DNA"/>
</dbReference>
<feature type="region of interest" description="Disordered" evidence="1">
    <location>
        <begin position="153"/>
        <end position="183"/>
    </location>
</feature>
<sequence length="183" mass="18782">MARIIAGRLEDQEKADELAQALQDAGISKDKISIFFVNPDGQHHILTMGGDKESSPGASDAGKGAWVGSGVGAVAGAAIGSVGGPIGAGIGAGVGAYTGSLAGAVSETSDDPESDPDADKKDEPVTDRKSGLHVAAEVGDEHRDKVVRLIRDHDGKDVEEAEGNIEDGKWKDFDPTKPVRLAS</sequence>
<gene>
    <name evidence="2" type="ORF">SAMN05216203_0590</name>
</gene>
<evidence type="ECO:0008006" key="4">
    <source>
        <dbReference type="Google" id="ProtNLM"/>
    </source>
</evidence>
<protein>
    <recommendedName>
        <fullName evidence="4">Glycine zipper</fullName>
    </recommendedName>
</protein>
<feature type="region of interest" description="Disordered" evidence="1">
    <location>
        <begin position="104"/>
        <end position="138"/>
    </location>
</feature>
<reference evidence="2 3" key="1">
    <citation type="submission" date="2016-10" db="EMBL/GenBank/DDBJ databases">
        <authorList>
            <person name="de Groot N.N."/>
        </authorList>
    </citation>
    <scope>NUCLEOTIDE SEQUENCE [LARGE SCALE GENOMIC DNA]</scope>
    <source>
        <strain evidence="2 3">CGMCC 1.9167</strain>
    </source>
</reference>
<dbReference type="STRING" id="650891.SAMN05216203_0590"/>
<evidence type="ECO:0000256" key="1">
    <source>
        <dbReference type="SAM" id="MobiDB-lite"/>
    </source>
</evidence>
<accession>A0A1I6GXX0</accession>
<name>A0A1I6GXX0_9GAMM</name>
<dbReference type="OrthoDB" id="6369218at2"/>